<keyword evidence="9" id="KW-1185">Reference proteome</keyword>
<proteinExistence type="predicted"/>
<feature type="transmembrane region" description="Helical" evidence="6">
    <location>
        <begin position="292"/>
        <end position="311"/>
    </location>
</feature>
<evidence type="ECO:0000256" key="5">
    <source>
        <dbReference type="ARBA" id="ARBA00023136"/>
    </source>
</evidence>
<evidence type="ECO:0000256" key="3">
    <source>
        <dbReference type="ARBA" id="ARBA00022692"/>
    </source>
</evidence>
<feature type="transmembrane region" description="Helical" evidence="6">
    <location>
        <begin position="21"/>
        <end position="40"/>
    </location>
</feature>
<reference evidence="8 9" key="1">
    <citation type="submission" date="2019-08" db="EMBL/GenBank/DDBJ databases">
        <title>Complete genome sequence of Candidatus Uab amorphum.</title>
        <authorList>
            <person name="Shiratori T."/>
            <person name="Suzuki S."/>
            <person name="Kakizawa Y."/>
            <person name="Ishida K."/>
        </authorList>
    </citation>
    <scope>NUCLEOTIDE SEQUENCE [LARGE SCALE GENOMIC DNA]</scope>
    <source>
        <strain evidence="8 9">SRT547</strain>
    </source>
</reference>
<evidence type="ECO:0000256" key="2">
    <source>
        <dbReference type="ARBA" id="ARBA00022475"/>
    </source>
</evidence>
<dbReference type="OrthoDB" id="9784014at2"/>
<gene>
    <name evidence="8" type="ORF">UABAM_02497</name>
</gene>
<feature type="transmembrane region" description="Helical" evidence="6">
    <location>
        <begin position="332"/>
        <end position="363"/>
    </location>
</feature>
<evidence type="ECO:0000256" key="1">
    <source>
        <dbReference type="ARBA" id="ARBA00004651"/>
    </source>
</evidence>
<sequence length="419" mass="46243">MLRTILKVVNRSLQQFALSTWITAISIALAGGLLMSIFLIQTQALAAFTGGAIGFDAVLGARGSQLQLVLNTVFHLETSPGNIPWSMYKQIKKDARVKLAIPYAVGDNYRGFRIVGTNEEIFTKFEYQKGKKLLVNKGGRFFNVQKREAVIGSFVAKETGLRVGSKINPYHGFIFDESQKHAEEYVVTGVLKTTNTPTDRIILIPIEGIFRMSGHVLRGGGEEYKAEANKAIDDKHKEVSAVMIKLNSPLAGFQLQRLINRQGKVASFAWPINKVVADFFSKMAWITKVLELIAYLVAIVAMASIIASLYNTMNERKREFAILRTLGARKHIIFSIIIMQSTMIAFIGSILSFVVAFAIMSLAKYITYAQTGVVLEVFQQNMALVWVPLGMVVLGAIAGLIPAIKAYKTDIAKNLLPSS</sequence>
<dbReference type="EMBL" id="AP019860">
    <property type="protein sequence ID" value="BBM84141.1"/>
    <property type="molecule type" value="Genomic_DNA"/>
</dbReference>
<keyword evidence="3 6" id="KW-0812">Transmembrane</keyword>
<accession>A0A5S9IMA0</accession>
<dbReference type="Proteomes" id="UP000326354">
    <property type="component" value="Chromosome"/>
</dbReference>
<keyword evidence="5 6" id="KW-0472">Membrane</keyword>
<dbReference type="InterPro" id="IPR051125">
    <property type="entry name" value="ABC-4/HrtB_transporter"/>
</dbReference>
<organism evidence="8 9">
    <name type="scientific">Uabimicrobium amorphum</name>
    <dbReference type="NCBI Taxonomy" id="2596890"/>
    <lineage>
        <taxon>Bacteria</taxon>
        <taxon>Pseudomonadati</taxon>
        <taxon>Planctomycetota</taxon>
        <taxon>Candidatus Uabimicrobiia</taxon>
        <taxon>Candidatus Uabimicrobiales</taxon>
        <taxon>Candidatus Uabimicrobiaceae</taxon>
        <taxon>Candidatus Uabimicrobium</taxon>
    </lineage>
</organism>
<keyword evidence="4 6" id="KW-1133">Transmembrane helix</keyword>
<feature type="domain" description="ABC3 transporter permease C-terminal" evidence="7">
    <location>
        <begin position="292"/>
        <end position="410"/>
    </location>
</feature>
<dbReference type="KEGG" id="uam:UABAM_02497"/>
<evidence type="ECO:0000256" key="6">
    <source>
        <dbReference type="SAM" id="Phobius"/>
    </source>
</evidence>
<keyword evidence="2" id="KW-1003">Cell membrane</keyword>
<comment type="subcellular location">
    <subcellularLocation>
        <location evidence="1">Cell membrane</location>
        <topology evidence="1">Multi-pass membrane protein</topology>
    </subcellularLocation>
</comment>
<dbReference type="PANTHER" id="PTHR43738:SF2">
    <property type="entry name" value="ABC TRANSPORTER PERMEASE"/>
    <property type="match status" value="1"/>
</dbReference>
<dbReference type="AlphaFoldDB" id="A0A5S9IMA0"/>
<evidence type="ECO:0000259" key="7">
    <source>
        <dbReference type="Pfam" id="PF02687"/>
    </source>
</evidence>
<evidence type="ECO:0000313" key="9">
    <source>
        <dbReference type="Proteomes" id="UP000326354"/>
    </source>
</evidence>
<dbReference type="GO" id="GO:0005886">
    <property type="term" value="C:plasma membrane"/>
    <property type="evidence" value="ECO:0007669"/>
    <property type="project" value="UniProtKB-SubCell"/>
</dbReference>
<protein>
    <submittedName>
        <fullName evidence="8">Permease</fullName>
    </submittedName>
</protein>
<feature type="transmembrane region" description="Helical" evidence="6">
    <location>
        <begin position="383"/>
        <end position="404"/>
    </location>
</feature>
<dbReference type="PANTHER" id="PTHR43738">
    <property type="entry name" value="ABC TRANSPORTER, MEMBRANE PROTEIN"/>
    <property type="match status" value="1"/>
</dbReference>
<evidence type="ECO:0000256" key="4">
    <source>
        <dbReference type="ARBA" id="ARBA00022989"/>
    </source>
</evidence>
<dbReference type="InterPro" id="IPR003838">
    <property type="entry name" value="ABC3_permease_C"/>
</dbReference>
<name>A0A5S9IMA0_UABAM</name>
<dbReference type="RefSeq" id="WP_151968314.1">
    <property type="nucleotide sequence ID" value="NZ_AP019860.1"/>
</dbReference>
<dbReference type="Pfam" id="PF02687">
    <property type="entry name" value="FtsX"/>
    <property type="match status" value="1"/>
</dbReference>
<evidence type="ECO:0000313" key="8">
    <source>
        <dbReference type="EMBL" id="BBM84141.1"/>
    </source>
</evidence>